<dbReference type="InterPro" id="IPR020612">
    <property type="entry name" value="Methylthiotransferase_CS"/>
</dbReference>
<name>A0A2H0WVG9_9BACT</name>
<dbReference type="PANTHER" id="PTHR11918">
    <property type="entry name" value="RADICAL SAM PROTEINS"/>
    <property type="match status" value="1"/>
</dbReference>
<evidence type="ECO:0000256" key="3">
    <source>
        <dbReference type="ARBA" id="ARBA00022679"/>
    </source>
</evidence>
<keyword evidence="7" id="KW-0411">Iron-sulfur</keyword>
<evidence type="ECO:0000256" key="1">
    <source>
        <dbReference type="ARBA" id="ARBA00001966"/>
    </source>
</evidence>
<evidence type="ECO:0000256" key="7">
    <source>
        <dbReference type="ARBA" id="ARBA00023014"/>
    </source>
</evidence>
<evidence type="ECO:0000313" key="10">
    <source>
        <dbReference type="EMBL" id="PIS15899.1"/>
    </source>
</evidence>
<dbReference type="InterPro" id="IPR038135">
    <property type="entry name" value="Methylthiotransferase_N_sf"/>
</dbReference>
<dbReference type="CDD" id="cd01335">
    <property type="entry name" value="Radical_SAM"/>
    <property type="match status" value="1"/>
</dbReference>
<dbReference type="PROSITE" id="PS01278">
    <property type="entry name" value="MTTASE_RADICAL"/>
    <property type="match status" value="1"/>
</dbReference>
<dbReference type="Gene3D" id="3.40.50.12160">
    <property type="entry name" value="Methylthiotransferase, N-terminal domain"/>
    <property type="match status" value="1"/>
</dbReference>
<feature type="domain" description="MTTase N-terminal" evidence="8">
    <location>
        <begin position="3"/>
        <end position="114"/>
    </location>
</feature>
<dbReference type="Gene3D" id="3.80.30.20">
    <property type="entry name" value="tm_1862 like domain"/>
    <property type="match status" value="1"/>
</dbReference>
<dbReference type="SUPFAM" id="SSF102114">
    <property type="entry name" value="Radical SAM enzymes"/>
    <property type="match status" value="1"/>
</dbReference>
<dbReference type="PROSITE" id="PS51918">
    <property type="entry name" value="RADICAL_SAM"/>
    <property type="match status" value="1"/>
</dbReference>
<dbReference type="InterPro" id="IPR023404">
    <property type="entry name" value="rSAM_horseshoe"/>
</dbReference>
<keyword evidence="4" id="KW-0949">S-adenosyl-L-methionine</keyword>
<feature type="domain" description="Radical SAM core" evidence="9">
    <location>
        <begin position="129"/>
        <end position="362"/>
    </location>
</feature>
<dbReference type="EMBL" id="PEZG01000026">
    <property type="protein sequence ID" value="PIS15899.1"/>
    <property type="molecule type" value="Genomic_DNA"/>
</dbReference>
<dbReference type="AlphaFoldDB" id="A0A2H0WVG9"/>
<dbReference type="InterPro" id="IPR006638">
    <property type="entry name" value="Elp3/MiaA/NifB-like_rSAM"/>
</dbReference>
<dbReference type="Proteomes" id="UP000231198">
    <property type="component" value="Unassembled WGS sequence"/>
</dbReference>
<keyword evidence="5" id="KW-0479">Metal-binding</keyword>
<dbReference type="InterPro" id="IPR005839">
    <property type="entry name" value="Methylthiotransferase"/>
</dbReference>
<dbReference type="Pfam" id="PF04055">
    <property type="entry name" value="Radical_SAM"/>
    <property type="match status" value="1"/>
</dbReference>
<organism evidence="10 11">
    <name type="scientific">Candidatus Roizmanbacteria bacterium CG09_land_8_20_14_0_10_41_9</name>
    <dbReference type="NCBI Taxonomy" id="1974850"/>
    <lineage>
        <taxon>Bacteria</taxon>
        <taxon>Candidatus Roizmaniibacteriota</taxon>
    </lineage>
</organism>
<evidence type="ECO:0000259" key="9">
    <source>
        <dbReference type="PROSITE" id="PS51918"/>
    </source>
</evidence>
<keyword evidence="2" id="KW-0004">4Fe-4S</keyword>
<dbReference type="PANTHER" id="PTHR11918:SF45">
    <property type="entry name" value="THREONYLCARBAMOYLADENOSINE TRNA METHYLTHIOTRANSFERASE"/>
    <property type="match status" value="1"/>
</dbReference>
<dbReference type="SFLD" id="SFLDG01082">
    <property type="entry name" value="B12-binding_domain_containing"/>
    <property type="match status" value="1"/>
</dbReference>
<dbReference type="GO" id="GO:0051539">
    <property type="term" value="F:4 iron, 4 sulfur cluster binding"/>
    <property type="evidence" value="ECO:0007669"/>
    <property type="project" value="UniProtKB-KW"/>
</dbReference>
<protein>
    <submittedName>
        <fullName evidence="10">Uncharacterized protein</fullName>
    </submittedName>
</protein>
<evidence type="ECO:0000259" key="8">
    <source>
        <dbReference type="PROSITE" id="PS51449"/>
    </source>
</evidence>
<keyword evidence="6" id="KW-0408">Iron</keyword>
<comment type="caution">
    <text evidence="10">The sequence shown here is derived from an EMBL/GenBank/DDBJ whole genome shotgun (WGS) entry which is preliminary data.</text>
</comment>
<evidence type="ECO:0000256" key="5">
    <source>
        <dbReference type="ARBA" id="ARBA00022723"/>
    </source>
</evidence>
<gene>
    <name evidence="10" type="ORF">COT62_01175</name>
</gene>
<comment type="cofactor">
    <cofactor evidence="1">
        <name>[4Fe-4S] cluster</name>
        <dbReference type="ChEBI" id="CHEBI:49883"/>
    </cofactor>
</comment>
<dbReference type="InterPro" id="IPR007197">
    <property type="entry name" value="rSAM"/>
</dbReference>
<evidence type="ECO:0000256" key="4">
    <source>
        <dbReference type="ARBA" id="ARBA00022691"/>
    </source>
</evidence>
<proteinExistence type="predicted"/>
<accession>A0A2H0WVG9</accession>
<reference evidence="11" key="1">
    <citation type="submission" date="2017-09" db="EMBL/GenBank/DDBJ databases">
        <title>Depth-based differentiation of microbial function through sediment-hosted aquifers and enrichment of novel symbionts in the deep terrestrial subsurface.</title>
        <authorList>
            <person name="Probst A.J."/>
            <person name="Ladd B."/>
            <person name="Jarett J.K."/>
            <person name="Geller-Mcgrath D.E."/>
            <person name="Sieber C.M.K."/>
            <person name="Emerson J.B."/>
            <person name="Anantharaman K."/>
            <person name="Thomas B.C."/>
            <person name="Malmstrom R."/>
            <person name="Stieglmeier M."/>
            <person name="Klingl A."/>
            <person name="Woyke T."/>
            <person name="Ryan C.M."/>
            <person name="Banfield J.F."/>
        </authorList>
    </citation>
    <scope>NUCLEOTIDE SEQUENCE [LARGE SCALE GENOMIC DNA]</scope>
</reference>
<dbReference type="NCBIfam" id="TIGR00089">
    <property type="entry name" value="MiaB/RimO family radical SAM methylthiotransferase"/>
    <property type="match status" value="1"/>
</dbReference>
<dbReference type="GO" id="GO:0035598">
    <property type="term" value="F:tRNA (N(6)-L-threonylcarbamoyladenosine(37)-C(2))-methylthiotransferase activity"/>
    <property type="evidence" value="ECO:0007669"/>
    <property type="project" value="TreeGrafter"/>
</dbReference>
<dbReference type="SFLD" id="SFLDS00029">
    <property type="entry name" value="Radical_SAM"/>
    <property type="match status" value="1"/>
</dbReference>
<dbReference type="GO" id="GO:0046872">
    <property type="term" value="F:metal ion binding"/>
    <property type="evidence" value="ECO:0007669"/>
    <property type="project" value="UniProtKB-KW"/>
</dbReference>
<sequence>MPLTFTSFSFGCRVNEAERQILDQKLKGAGFVPSKGSPDLFVINTCAVTQKAEREARQLVYQLRRKHPNSKIILTGCAATYWLQNDLWNTLPVDLMVHNKNKENLAERIQRLFHKTKGKSHKTRLQNKFTSSGRLLIKIQDGCNRFCTYCIVPSLRGLPRSYPIQSILNTLNRCDKNIKEVILTTINTEAYGQETNETLPQLVESILKKTHIPRISFGSINPWSITSEFLDVYRKYGSTGRLVNFFHIPVQSGSNTILSLMKRGYTVEEFQKKLELLSTLDPFTFIATDVIVGFLGETEKEFEETYRFLKNSPISKFHIFRFSLRKNTQACRLSRNILEPTTQVKANRAKRLAALGKKKYEAFLKKHIGHTFSALFLERRNGQYQSVLFSNQIPAHIKTEKNRRGIIGKVRILEFKKGALFGTID</sequence>
<keyword evidence="3" id="KW-0808">Transferase</keyword>
<evidence type="ECO:0000313" key="11">
    <source>
        <dbReference type="Proteomes" id="UP000231198"/>
    </source>
</evidence>
<dbReference type="SMART" id="SM00729">
    <property type="entry name" value="Elp3"/>
    <property type="match status" value="1"/>
</dbReference>
<dbReference type="PROSITE" id="PS51449">
    <property type="entry name" value="MTTASE_N"/>
    <property type="match status" value="1"/>
</dbReference>
<evidence type="ECO:0000256" key="6">
    <source>
        <dbReference type="ARBA" id="ARBA00023004"/>
    </source>
</evidence>
<evidence type="ECO:0000256" key="2">
    <source>
        <dbReference type="ARBA" id="ARBA00022485"/>
    </source>
</evidence>
<dbReference type="InterPro" id="IPR013848">
    <property type="entry name" value="Methylthiotransferase_N"/>
</dbReference>
<dbReference type="InterPro" id="IPR058240">
    <property type="entry name" value="rSAM_sf"/>
</dbReference>
<dbReference type="Pfam" id="PF00919">
    <property type="entry name" value="UPF0004"/>
    <property type="match status" value="1"/>
</dbReference>